<reference evidence="2" key="1">
    <citation type="journal article" date="2019" name="Int. J. Syst. Evol. Microbiol.">
        <title>The Global Catalogue of Microorganisms (GCM) 10K type strain sequencing project: providing services to taxonomists for standard genome sequencing and annotation.</title>
        <authorList>
            <consortium name="The Broad Institute Genomics Platform"/>
            <consortium name="The Broad Institute Genome Sequencing Center for Infectious Disease"/>
            <person name="Wu L."/>
            <person name="Ma J."/>
        </authorList>
    </citation>
    <scope>NUCLEOTIDE SEQUENCE [LARGE SCALE GENOMIC DNA]</scope>
    <source>
        <strain evidence="2">JCM 31486</strain>
    </source>
</reference>
<dbReference type="EMBL" id="JBHTIS010000222">
    <property type="protein sequence ID" value="MFD1045161.1"/>
    <property type="molecule type" value="Genomic_DNA"/>
</dbReference>
<proteinExistence type="predicted"/>
<comment type="caution">
    <text evidence="1">The sequence shown here is derived from an EMBL/GenBank/DDBJ whole genome shotgun (WGS) entry which is preliminary data.</text>
</comment>
<gene>
    <name evidence="1" type="ORF">ACFQ1S_05920</name>
</gene>
<keyword evidence="2" id="KW-1185">Reference proteome</keyword>
<feature type="non-terminal residue" evidence="1">
    <location>
        <position position="117"/>
    </location>
</feature>
<name>A0ABW3M569_9PSEU</name>
<organism evidence="1 2">
    <name type="scientific">Kibdelosporangium lantanae</name>
    <dbReference type="NCBI Taxonomy" id="1497396"/>
    <lineage>
        <taxon>Bacteria</taxon>
        <taxon>Bacillati</taxon>
        <taxon>Actinomycetota</taxon>
        <taxon>Actinomycetes</taxon>
        <taxon>Pseudonocardiales</taxon>
        <taxon>Pseudonocardiaceae</taxon>
        <taxon>Kibdelosporangium</taxon>
    </lineage>
</organism>
<evidence type="ECO:0000313" key="1">
    <source>
        <dbReference type="EMBL" id="MFD1045161.1"/>
    </source>
</evidence>
<dbReference type="Proteomes" id="UP001597045">
    <property type="component" value="Unassembled WGS sequence"/>
</dbReference>
<sequence length="117" mass="12145">MLGSTRIATDRLARAISASARKQADALDAQLMKPINDLTGVRDLVVVPTGALYAVPWGVLGSLRSRPVVVTPSATAWLAASRPKTTGENVVLVRGPGLTAAIGEIDKLAAHHDNAAL</sequence>
<protein>
    <submittedName>
        <fullName evidence="1">Uncharacterized protein</fullName>
    </submittedName>
</protein>
<accession>A0ABW3M569</accession>
<evidence type="ECO:0000313" key="2">
    <source>
        <dbReference type="Proteomes" id="UP001597045"/>
    </source>
</evidence>